<sequence length="155" mass="15919">MQGSTGWRVRATERDVELACRVMGALSEPTSAPTERALLRGLQAYIGGALAAFPTSLAEDEARLEGRAGAAPLQGPERLAVIALASQKRALAGSAAAVAGWLAQLEGGCPLAELYGGGEEEEEEDEDEAWGEEEGEEGEAGGSDSSSSTGDRGGR</sequence>
<name>A0A2J7ZLJ5_9CHLO</name>
<dbReference type="OrthoDB" id="341421at2759"/>
<dbReference type="Pfam" id="PF09273">
    <property type="entry name" value="Rubis-subs-bind"/>
    <property type="match status" value="1"/>
</dbReference>
<dbReference type="Proteomes" id="UP000236333">
    <property type="component" value="Unassembled WGS sequence"/>
</dbReference>
<dbReference type="InterPro" id="IPR015353">
    <property type="entry name" value="Rubisco_LSMT_subst-bd"/>
</dbReference>
<dbReference type="EMBL" id="PGGS01001002">
    <property type="protein sequence ID" value="PNH01138.1"/>
    <property type="molecule type" value="Genomic_DNA"/>
</dbReference>
<evidence type="ECO:0000259" key="2">
    <source>
        <dbReference type="Pfam" id="PF09273"/>
    </source>
</evidence>
<keyword evidence="4" id="KW-1185">Reference proteome</keyword>
<evidence type="ECO:0000313" key="3">
    <source>
        <dbReference type="EMBL" id="PNH01138.1"/>
    </source>
</evidence>
<dbReference type="AlphaFoldDB" id="A0A2J7ZLJ5"/>
<gene>
    <name evidence="3" type="ORF">TSOC_012989</name>
</gene>
<feature type="domain" description="Rubisco LSMT substrate-binding" evidence="2">
    <location>
        <begin position="25"/>
        <end position="91"/>
    </location>
</feature>
<evidence type="ECO:0000313" key="4">
    <source>
        <dbReference type="Proteomes" id="UP000236333"/>
    </source>
</evidence>
<dbReference type="Gene3D" id="3.90.1420.10">
    <property type="entry name" value="Rubisco LSMT, substrate-binding domain"/>
    <property type="match status" value="1"/>
</dbReference>
<feature type="compositionally biased region" description="Acidic residues" evidence="1">
    <location>
        <begin position="118"/>
        <end position="139"/>
    </location>
</feature>
<dbReference type="SUPFAM" id="SSF81822">
    <property type="entry name" value="RuBisCo LSMT C-terminal, substrate-binding domain"/>
    <property type="match status" value="1"/>
</dbReference>
<reference evidence="3 4" key="1">
    <citation type="journal article" date="2017" name="Mol. Biol. Evol.">
        <title>The 4-celled Tetrabaena socialis nuclear genome reveals the essential components for genetic control of cell number at the origin of multicellularity in the volvocine lineage.</title>
        <authorList>
            <person name="Featherston J."/>
            <person name="Arakaki Y."/>
            <person name="Hanschen E.R."/>
            <person name="Ferris P.J."/>
            <person name="Michod R.E."/>
            <person name="Olson B.J.S.C."/>
            <person name="Nozaki H."/>
            <person name="Durand P.M."/>
        </authorList>
    </citation>
    <scope>NUCLEOTIDE SEQUENCE [LARGE SCALE GENOMIC DNA]</scope>
    <source>
        <strain evidence="3 4">NIES-571</strain>
    </source>
</reference>
<comment type="caution">
    <text evidence="3">The sequence shown here is derived from an EMBL/GenBank/DDBJ whole genome shotgun (WGS) entry which is preliminary data.</text>
</comment>
<proteinExistence type="predicted"/>
<dbReference type="InterPro" id="IPR036464">
    <property type="entry name" value="Rubisco_LSMT_subst-bd_sf"/>
</dbReference>
<accession>A0A2J7ZLJ5</accession>
<evidence type="ECO:0000256" key="1">
    <source>
        <dbReference type="SAM" id="MobiDB-lite"/>
    </source>
</evidence>
<feature type="compositionally biased region" description="Low complexity" evidence="1">
    <location>
        <begin position="142"/>
        <end position="155"/>
    </location>
</feature>
<organism evidence="3 4">
    <name type="scientific">Tetrabaena socialis</name>
    <dbReference type="NCBI Taxonomy" id="47790"/>
    <lineage>
        <taxon>Eukaryota</taxon>
        <taxon>Viridiplantae</taxon>
        <taxon>Chlorophyta</taxon>
        <taxon>core chlorophytes</taxon>
        <taxon>Chlorophyceae</taxon>
        <taxon>CS clade</taxon>
        <taxon>Chlamydomonadales</taxon>
        <taxon>Tetrabaenaceae</taxon>
        <taxon>Tetrabaena</taxon>
    </lineage>
</organism>
<feature type="region of interest" description="Disordered" evidence="1">
    <location>
        <begin position="112"/>
        <end position="155"/>
    </location>
</feature>
<protein>
    <recommendedName>
        <fullName evidence="2">Rubisco LSMT substrate-binding domain-containing protein</fullName>
    </recommendedName>
</protein>